<feature type="domain" description="HTH cro/C1-type" evidence="2">
    <location>
        <begin position="8"/>
        <end position="62"/>
    </location>
</feature>
<dbReference type="PANTHER" id="PTHR46558:SF11">
    <property type="entry name" value="HTH-TYPE TRANSCRIPTIONAL REGULATOR XRE"/>
    <property type="match status" value="1"/>
</dbReference>
<dbReference type="GO" id="GO:0003677">
    <property type="term" value="F:DNA binding"/>
    <property type="evidence" value="ECO:0007669"/>
    <property type="project" value="UniProtKB-KW"/>
</dbReference>
<dbReference type="PROSITE" id="PS50943">
    <property type="entry name" value="HTH_CROC1"/>
    <property type="match status" value="1"/>
</dbReference>
<evidence type="ECO:0000256" key="1">
    <source>
        <dbReference type="ARBA" id="ARBA00023125"/>
    </source>
</evidence>
<evidence type="ECO:0000313" key="4">
    <source>
        <dbReference type="Proteomes" id="UP000184080"/>
    </source>
</evidence>
<dbReference type="CDD" id="cd00093">
    <property type="entry name" value="HTH_XRE"/>
    <property type="match status" value="1"/>
</dbReference>
<evidence type="ECO:0000313" key="3">
    <source>
        <dbReference type="EMBL" id="SHJ65541.1"/>
    </source>
</evidence>
<dbReference type="RefSeq" id="WP_073009896.1">
    <property type="nucleotide sequence ID" value="NZ_FQZO01000006.1"/>
</dbReference>
<keyword evidence="4" id="KW-1185">Reference proteome</keyword>
<dbReference type="EMBL" id="FQZO01000006">
    <property type="protein sequence ID" value="SHJ65541.1"/>
    <property type="molecule type" value="Genomic_DNA"/>
</dbReference>
<dbReference type="SUPFAM" id="SSF47413">
    <property type="entry name" value="lambda repressor-like DNA-binding domains"/>
    <property type="match status" value="1"/>
</dbReference>
<name>A0A1M6L2V2_9CLOT</name>
<reference evidence="3 4" key="1">
    <citation type="submission" date="2016-11" db="EMBL/GenBank/DDBJ databases">
        <authorList>
            <person name="Jaros S."/>
            <person name="Januszkiewicz K."/>
            <person name="Wedrychowicz H."/>
        </authorList>
    </citation>
    <scope>NUCLEOTIDE SEQUENCE [LARGE SCALE GENOMIC DNA]</scope>
    <source>
        <strain evidence="3 4">DSM 21864</strain>
    </source>
</reference>
<organism evidence="3 4">
    <name type="scientific">Clostridium amylolyticum</name>
    <dbReference type="NCBI Taxonomy" id="1121298"/>
    <lineage>
        <taxon>Bacteria</taxon>
        <taxon>Bacillati</taxon>
        <taxon>Bacillota</taxon>
        <taxon>Clostridia</taxon>
        <taxon>Eubacteriales</taxon>
        <taxon>Clostridiaceae</taxon>
        <taxon>Clostridium</taxon>
    </lineage>
</organism>
<sequence>MTIISERLKDARNKKGLTQEQLANIISVSTSVIGDIESGRRVASKRTAARLADFFNTSADYWFDESSTNEYFEHREKYAALDNVILTLTEKRIIKDSNFSEEVWNIIKDAIKIDLKVLFLFDENSTSEYFEHRKKYVALDNVILALMEKGIIKDSNFSEEVWSIIKDAIKIDLRVLLMNSKK</sequence>
<dbReference type="Gene3D" id="1.10.260.40">
    <property type="entry name" value="lambda repressor-like DNA-binding domains"/>
    <property type="match status" value="1"/>
</dbReference>
<accession>A0A1M6L2V2</accession>
<dbReference type="AlphaFoldDB" id="A0A1M6L2V2"/>
<proteinExistence type="predicted"/>
<dbReference type="InterPro" id="IPR001387">
    <property type="entry name" value="Cro/C1-type_HTH"/>
</dbReference>
<dbReference type="STRING" id="1121298.SAMN05444401_3588"/>
<dbReference type="SMART" id="SM00530">
    <property type="entry name" value="HTH_XRE"/>
    <property type="match status" value="1"/>
</dbReference>
<dbReference type="Pfam" id="PF01381">
    <property type="entry name" value="HTH_3"/>
    <property type="match status" value="1"/>
</dbReference>
<protein>
    <submittedName>
        <fullName evidence="3">Helix-turn-helix</fullName>
    </submittedName>
</protein>
<dbReference type="PANTHER" id="PTHR46558">
    <property type="entry name" value="TRACRIPTIONAL REGULATORY PROTEIN-RELATED-RELATED"/>
    <property type="match status" value="1"/>
</dbReference>
<gene>
    <name evidence="3" type="ORF">SAMN05444401_3588</name>
</gene>
<keyword evidence="1" id="KW-0238">DNA-binding</keyword>
<dbReference type="InterPro" id="IPR010982">
    <property type="entry name" value="Lambda_DNA-bd_dom_sf"/>
</dbReference>
<evidence type="ECO:0000259" key="2">
    <source>
        <dbReference type="PROSITE" id="PS50943"/>
    </source>
</evidence>
<dbReference type="Proteomes" id="UP000184080">
    <property type="component" value="Unassembled WGS sequence"/>
</dbReference>